<dbReference type="CDD" id="cd20070">
    <property type="entry name" value="5TM_YidC_Alb3"/>
    <property type="match status" value="1"/>
</dbReference>
<keyword evidence="5" id="KW-0653">Protein transport</keyword>
<organism evidence="13 14">
    <name type="scientific">Candidatus Magasanikbacteria bacterium GW2011_GWC2_34_16</name>
    <dbReference type="NCBI Taxonomy" id="1619045"/>
    <lineage>
        <taxon>Bacteria</taxon>
        <taxon>Candidatus Magasanikiibacteriota</taxon>
    </lineage>
</organism>
<dbReference type="PATRIC" id="fig|1619045.3.peg.284"/>
<keyword evidence="6 11" id="KW-1133">Transmembrane helix</keyword>
<feature type="region of interest" description="Disordered" evidence="10">
    <location>
        <begin position="237"/>
        <end position="256"/>
    </location>
</feature>
<reference evidence="13 14" key="1">
    <citation type="journal article" date="2015" name="Nature">
        <title>rRNA introns, odd ribosomes, and small enigmatic genomes across a large radiation of phyla.</title>
        <authorList>
            <person name="Brown C.T."/>
            <person name="Hug L.A."/>
            <person name="Thomas B.C."/>
            <person name="Sharon I."/>
            <person name="Castelle C.J."/>
            <person name="Singh A."/>
            <person name="Wilkins M.J."/>
            <person name="Williams K.H."/>
            <person name="Banfield J.F."/>
        </authorList>
    </citation>
    <scope>NUCLEOTIDE SEQUENCE [LARGE SCALE GENOMIC DNA]</scope>
</reference>
<dbReference type="InterPro" id="IPR001708">
    <property type="entry name" value="YidC/ALB3/OXA1/COX18"/>
</dbReference>
<dbReference type="GO" id="GO:0032977">
    <property type="term" value="F:membrane insertase activity"/>
    <property type="evidence" value="ECO:0007669"/>
    <property type="project" value="InterPro"/>
</dbReference>
<dbReference type="PANTHER" id="PTHR12428">
    <property type="entry name" value="OXA1"/>
    <property type="match status" value="1"/>
</dbReference>
<evidence type="ECO:0000313" key="13">
    <source>
        <dbReference type="EMBL" id="KKP59363.1"/>
    </source>
</evidence>
<proteinExistence type="inferred from homology"/>
<keyword evidence="8" id="KW-0143">Chaperone</keyword>
<feature type="transmembrane region" description="Helical" evidence="11">
    <location>
        <begin position="149"/>
        <end position="166"/>
    </location>
</feature>
<keyword evidence="4 9" id="KW-0812">Transmembrane</keyword>
<dbReference type="NCBIfam" id="TIGR03592">
    <property type="entry name" value="yidC_oxa1_cterm"/>
    <property type="match status" value="1"/>
</dbReference>
<protein>
    <submittedName>
        <fullName evidence="13">Membrane protein insertase YidC</fullName>
    </submittedName>
</protein>
<dbReference type="EMBL" id="LBPO01000003">
    <property type="protein sequence ID" value="KKP59363.1"/>
    <property type="molecule type" value="Genomic_DNA"/>
</dbReference>
<feature type="domain" description="Membrane insertase YidC/Oxa/ALB C-terminal" evidence="12">
    <location>
        <begin position="31"/>
        <end position="236"/>
    </location>
</feature>
<dbReference type="Proteomes" id="UP000034927">
    <property type="component" value="Unassembled WGS sequence"/>
</dbReference>
<evidence type="ECO:0000259" key="12">
    <source>
        <dbReference type="Pfam" id="PF02096"/>
    </source>
</evidence>
<evidence type="ECO:0000256" key="6">
    <source>
        <dbReference type="ARBA" id="ARBA00022989"/>
    </source>
</evidence>
<dbReference type="PANTHER" id="PTHR12428:SF65">
    <property type="entry name" value="CYTOCHROME C OXIDASE ASSEMBLY PROTEIN COX18, MITOCHONDRIAL"/>
    <property type="match status" value="1"/>
</dbReference>
<accession>A0A0G0AQU2</accession>
<dbReference type="AlphaFoldDB" id="A0A0G0AQU2"/>
<comment type="subcellular location">
    <subcellularLocation>
        <location evidence="1">Cell membrane</location>
        <topology evidence="1">Multi-pass membrane protein</topology>
    </subcellularLocation>
    <subcellularLocation>
        <location evidence="9">Membrane</location>
        <topology evidence="9">Multi-pass membrane protein</topology>
    </subcellularLocation>
</comment>
<sequence>MFSQLFHVVLYQPLFNIFVGLYNIVPGHDVGVVILIITILIRLLVYPLTASSIKSQKSLQELQPKLEELKKQYGQDKQKLAQATMELYKNNKVNPFASCLPLLIQLPVLIALYWVLRDGLASTNLGQSLYTFIANPGQINSLSLGFIDMAKPSVVLAVLAGAAQFLQAKTMMRKPAPTEAGAGAKDENMMAMMNKQMLYMMPIMTVVIGISLPAGLTLYWFLSTILMAAQQVFMNKKSKDSKPNNDRAISGEVVNK</sequence>
<feature type="transmembrane region" description="Helical" evidence="11">
    <location>
        <begin position="198"/>
        <end position="222"/>
    </location>
</feature>
<evidence type="ECO:0000256" key="4">
    <source>
        <dbReference type="ARBA" id="ARBA00022692"/>
    </source>
</evidence>
<evidence type="ECO:0000256" key="8">
    <source>
        <dbReference type="ARBA" id="ARBA00023186"/>
    </source>
</evidence>
<evidence type="ECO:0000256" key="9">
    <source>
        <dbReference type="RuleBase" id="RU003945"/>
    </source>
</evidence>
<dbReference type="InterPro" id="IPR028055">
    <property type="entry name" value="YidC/Oxa/ALB_C"/>
</dbReference>
<dbReference type="GO" id="GO:0005886">
    <property type="term" value="C:plasma membrane"/>
    <property type="evidence" value="ECO:0007669"/>
    <property type="project" value="UniProtKB-SubCell"/>
</dbReference>
<feature type="transmembrane region" description="Helical" evidence="11">
    <location>
        <begin position="95"/>
        <end position="116"/>
    </location>
</feature>
<keyword evidence="2" id="KW-0813">Transport</keyword>
<keyword evidence="3" id="KW-1003">Cell membrane</keyword>
<evidence type="ECO:0000256" key="10">
    <source>
        <dbReference type="SAM" id="MobiDB-lite"/>
    </source>
</evidence>
<evidence type="ECO:0000256" key="7">
    <source>
        <dbReference type="ARBA" id="ARBA00023136"/>
    </source>
</evidence>
<evidence type="ECO:0000256" key="1">
    <source>
        <dbReference type="ARBA" id="ARBA00004651"/>
    </source>
</evidence>
<comment type="similarity">
    <text evidence="9">Belongs to the OXA1/ALB3/YidC family.</text>
</comment>
<dbReference type="Pfam" id="PF02096">
    <property type="entry name" value="60KD_IMP"/>
    <property type="match status" value="1"/>
</dbReference>
<evidence type="ECO:0000256" key="2">
    <source>
        <dbReference type="ARBA" id="ARBA00022448"/>
    </source>
</evidence>
<evidence type="ECO:0000256" key="3">
    <source>
        <dbReference type="ARBA" id="ARBA00022475"/>
    </source>
</evidence>
<evidence type="ECO:0000256" key="5">
    <source>
        <dbReference type="ARBA" id="ARBA00022927"/>
    </source>
</evidence>
<gene>
    <name evidence="13" type="ORF">UR53_C0003G0025</name>
</gene>
<evidence type="ECO:0000313" key="14">
    <source>
        <dbReference type="Proteomes" id="UP000034927"/>
    </source>
</evidence>
<dbReference type="GO" id="GO:0051205">
    <property type="term" value="P:protein insertion into membrane"/>
    <property type="evidence" value="ECO:0007669"/>
    <property type="project" value="TreeGrafter"/>
</dbReference>
<evidence type="ECO:0000256" key="11">
    <source>
        <dbReference type="SAM" id="Phobius"/>
    </source>
</evidence>
<dbReference type="InterPro" id="IPR047196">
    <property type="entry name" value="YidC_ALB_C"/>
</dbReference>
<comment type="caution">
    <text evidence="13">The sequence shown here is derived from an EMBL/GenBank/DDBJ whole genome shotgun (WGS) entry which is preliminary data.</text>
</comment>
<feature type="transmembrane region" description="Helical" evidence="11">
    <location>
        <begin position="30"/>
        <end position="49"/>
    </location>
</feature>
<dbReference type="GO" id="GO:0015031">
    <property type="term" value="P:protein transport"/>
    <property type="evidence" value="ECO:0007669"/>
    <property type="project" value="UniProtKB-KW"/>
</dbReference>
<name>A0A0G0AQU2_9BACT</name>
<keyword evidence="7 11" id="KW-0472">Membrane</keyword>